<keyword evidence="1" id="KW-0812">Transmembrane</keyword>
<reference evidence="2" key="1">
    <citation type="submission" date="2019-10" db="EMBL/GenBank/DDBJ databases">
        <authorList>
            <person name="Ross D.E."/>
            <person name="Gulliver D."/>
        </authorList>
    </citation>
    <scope>NUCLEOTIDE SEQUENCE</scope>
    <source>
        <strain evidence="2">DER-2019</strain>
    </source>
</reference>
<evidence type="ECO:0000313" key="2">
    <source>
        <dbReference type="EMBL" id="MBC3889979.1"/>
    </source>
</evidence>
<feature type="transmembrane region" description="Helical" evidence="1">
    <location>
        <begin position="7"/>
        <end position="26"/>
    </location>
</feature>
<feature type="transmembrane region" description="Helical" evidence="1">
    <location>
        <begin position="91"/>
        <end position="108"/>
    </location>
</feature>
<organism evidence="2 3">
    <name type="scientific">Acetobacterium paludosum</name>
    <dbReference type="NCBI Taxonomy" id="52693"/>
    <lineage>
        <taxon>Bacteria</taxon>
        <taxon>Bacillati</taxon>
        <taxon>Bacillota</taxon>
        <taxon>Clostridia</taxon>
        <taxon>Eubacteriales</taxon>
        <taxon>Eubacteriaceae</taxon>
        <taxon>Acetobacterium</taxon>
    </lineage>
</organism>
<comment type="caution">
    <text evidence="2">The sequence shown here is derived from an EMBL/GenBank/DDBJ whole genome shotgun (WGS) entry which is preliminary data.</text>
</comment>
<keyword evidence="1" id="KW-0472">Membrane</keyword>
<dbReference type="Proteomes" id="UP000616595">
    <property type="component" value="Unassembled WGS sequence"/>
</dbReference>
<reference evidence="2" key="2">
    <citation type="submission" date="2020-10" db="EMBL/GenBank/DDBJ databases">
        <title>Comparative genomics of the Acetobacterium genus.</title>
        <authorList>
            <person name="Marshall C."/>
            <person name="May H."/>
            <person name="Norman S."/>
        </authorList>
    </citation>
    <scope>NUCLEOTIDE SEQUENCE</scope>
    <source>
        <strain evidence="2">DER-2019</strain>
    </source>
</reference>
<feature type="transmembrane region" description="Helical" evidence="1">
    <location>
        <begin position="114"/>
        <end position="131"/>
    </location>
</feature>
<proteinExistence type="predicted"/>
<evidence type="ECO:0008006" key="4">
    <source>
        <dbReference type="Google" id="ProtNLM"/>
    </source>
</evidence>
<evidence type="ECO:0000313" key="3">
    <source>
        <dbReference type="Proteomes" id="UP000616595"/>
    </source>
</evidence>
<protein>
    <recommendedName>
        <fullName evidence="4">DUF2178 domain-containing protein</fullName>
    </recommendedName>
</protein>
<dbReference type="AlphaFoldDB" id="A0A923HWV1"/>
<dbReference type="EMBL" id="WJBD01000035">
    <property type="protein sequence ID" value="MBC3889979.1"/>
    <property type="molecule type" value="Genomic_DNA"/>
</dbReference>
<feature type="transmembrane region" description="Helical" evidence="1">
    <location>
        <begin position="32"/>
        <end position="53"/>
    </location>
</feature>
<accession>A0A923HWV1</accession>
<evidence type="ECO:0000256" key="1">
    <source>
        <dbReference type="SAM" id="Phobius"/>
    </source>
</evidence>
<dbReference type="InterPro" id="IPR019235">
    <property type="entry name" value="DUF2178_TM"/>
</dbReference>
<gene>
    <name evidence="2" type="ORF">GH810_16895</name>
</gene>
<dbReference type="Pfam" id="PF09946">
    <property type="entry name" value="DUF2178"/>
    <property type="match status" value="1"/>
</dbReference>
<dbReference type="OrthoDB" id="1779735at2"/>
<keyword evidence="3" id="KW-1185">Reference proteome</keyword>
<sequence>MLKKRSFYVVMLIIGMCCIGASFFFNDANAKPIAGSLIGIGAGLIGMSIANLITKHMERKNPALEKQSQIDYNDERNITIRNRAKAEAGDITQWLIMGIAYITILISAPLWVTLAVVIVFLIYHFVGLYLINKYQKEM</sequence>
<keyword evidence="1" id="KW-1133">Transmembrane helix</keyword>
<dbReference type="RefSeq" id="WP_148568604.1">
    <property type="nucleotide sequence ID" value="NZ_RXYA01000024.1"/>
</dbReference>
<name>A0A923HWV1_9FIRM</name>